<dbReference type="GO" id="GO:0005737">
    <property type="term" value="C:cytoplasm"/>
    <property type="evidence" value="ECO:0007669"/>
    <property type="project" value="TreeGrafter"/>
</dbReference>
<evidence type="ECO:0000256" key="2">
    <source>
        <dbReference type="ARBA" id="ARBA00022737"/>
    </source>
</evidence>
<gene>
    <name evidence="4" type="ORF">EB796_000354</name>
</gene>
<dbReference type="SUPFAM" id="SSF52058">
    <property type="entry name" value="L domain-like"/>
    <property type="match status" value="1"/>
</dbReference>
<name>A0A7J7KTA9_BUGNE</name>
<dbReference type="Pfam" id="PF23598">
    <property type="entry name" value="LRR_14"/>
    <property type="match status" value="1"/>
</dbReference>
<keyword evidence="1" id="KW-0433">Leucine-rich repeat</keyword>
<dbReference type="InterPro" id="IPR055414">
    <property type="entry name" value="LRR_R13L4/SHOC2-like"/>
</dbReference>
<dbReference type="InterPro" id="IPR050216">
    <property type="entry name" value="LRR_domain-containing"/>
</dbReference>
<dbReference type="InterPro" id="IPR032675">
    <property type="entry name" value="LRR_dom_sf"/>
</dbReference>
<dbReference type="EMBL" id="VXIV02000057">
    <property type="protein sequence ID" value="KAF6041343.1"/>
    <property type="molecule type" value="Genomic_DNA"/>
</dbReference>
<dbReference type="InterPro" id="IPR003591">
    <property type="entry name" value="Leu-rich_rpt_typical-subtyp"/>
</dbReference>
<dbReference type="PANTHER" id="PTHR48051:SF1">
    <property type="entry name" value="RAS SUPPRESSOR PROTEIN 1"/>
    <property type="match status" value="1"/>
</dbReference>
<dbReference type="InterPro" id="IPR001611">
    <property type="entry name" value="Leu-rich_rpt"/>
</dbReference>
<evidence type="ECO:0000256" key="1">
    <source>
        <dbReference type="ARBA" id="ARBA00022614"/>
    </source>
</evidence>
<organism evidence="4 5">
    <name type="scientific">Bugula neritina</name>
    <name type="common">Brown bryozoan</name>
    <name type="synonym">Sertularia neritina</name>
    <dbReference type="NCBI Taxonomy" id="10212"/>
    <lineage>
        <taxon>Eukaryota</taxon>
        <taxon>Metazoa</taxon>
        <taxon>Spiralia</taxon>
        <taxon>Lophotrochozoa</taxon>
        <taxon>Bryozoa</taxon>
        <taxon>Gymnolaemata</taxon>
        <taxon>Cheilostomatida</taxon>
        <taxon>Flustrina</taxon>
        <taxon>Buguloidea</taxon>
        <taxon>Bugulidae</taxon>
        <taxon>Bugula</taxon>
    </lineage>
</organism>
<keyword evidence="5" id="KW-1185">Reference proteome</keyword>
<dbReference type="SUPFAM" id="SSF52540">
    <property type="entry name" value="P-loop containing nucleoside triphosphate hydrolases"/>
    <property type="match status" value="1"/>
</dbReference>
<accession>A0A7J7KTA9</accession>
<dbReference type="AlphaFoldDB" id="A0A7J7KTA9"/>
<dbReference type="Gene3D" id="3.80.10.10">
    <property type="entry name" value="Ribonuclease Inhibitor"/>
    <property type="match status" value="1"/>
</dbReference>
<reference evidence="4" key="1">
    <citation type="submission" date="2020-06" db="EMBL/GenBank/DDBJ databases">
        <title>Draft genome of Bugula neritina, a colonial animal packing powerful symbionts and potential medicines.</title>
        <authorList>
            <person name="Rayko M."/>
        </authorList>
    </citation>
    <scope>NUCLEOTIDE SEQUENCE [LARGE SCALE GENOMIC DNA]</scope>
    <source>
        <strain evidence="4">Kwan_BN1</strain>
    </source>
</reference>
<sequence length="523" mass="58744">MAFYKVWFKHSGMSEADVKESNSKVVRLTKSEIKQKIGSEKIIELKIHGNLPSDIQEWASDVTHLQIKRVATKASLKNLSKLTMVTKLKISDNNFGTLPDEVSSLASLTELILSTNNMEDLPNSLGRLKNLTKLDISHQQFTEVPSVIEDLTTLTELIMVDCGLSTLPENLKSLSRLQKLDVSDNPLCVVPQVIPSLRSVTVLGISGCQIEVFSPSLTTLPELVTLDLSDNCFTKLPATFNDLKKLVSIDLRGNQSLTSLTASIRSMETLNEIRVGGCESLTSPPYQDCKNGVQAIKEYYESLDQGKIIELPMATVIVVGETRAGKSRLIKHLREPSIAFDLDQTTRAFEVTELQFQKPLPILEFGGGKTYQFAHRLMQKENCLPVVVVSMKEFEDRYTVQGISAKKVVQALIFNWINHFYFPYSGLNSPKLVLTHKDAFSDDPQKFFELKSILLQACNSVIKDINKFEEGKYEPNEISDKKDLFDFFGERDVFEIGAHHTDIEIIIRLRDDLYQTATGTRGQ</sequence>
<evidence type="ECO:0000313" key="4">
    <source>
        <dbReference type="EMBL" id="KAF6041343.1"/>
    </source>
</evidence>
<protein>
    <submittedName>
        <fullName evidence="4">MFHAS1</fullName>
    </submittedName>
</protein>
<evidence type="ECO:0000259" key="3">
    <source>
        <dbReference type="Pfam" id="PF23598"/>
    </source>
</evidence>
<dbReference type="GO" id="GO:0009966">
    <property type="term" value="P:regulation of signal transduction"/>
    <property type="evidence" value="ECO:0007669"/>
    <property type="project" value="UniProtKB-ARBA"/>
</dbReference>
<evidence type="ECO:0000313" key="5">
    <source>
        <dbReference type="Proteomes" id="UP000593567"/>
    </source>
</evidence>
<feature type="domain" description="Disease resistance R13L4/SHOC-2-like LRR" evidence="3">
    <location>
        <begin position="69"/>
        <end position="182"/>
    </location>
</feature>
<dbReference type="SMART" id="SM00369">
    <property type="entry name" value="LRR_TYP"/>
    <property type="match status" value="6"/>
</dbReference>
<comment type="caution">
    <text evidence="4">The sequence shown here is derived from an EMBL/GenBank/DDBJ whole genome shotgun (WGS) entry which is preliminary data.</text>
</comment>
<keyword evidence="2" id="KW-0677">Repeat</keyword>
<dbReference type="InterPro" id="IPR027417">
    <property type="entry name" value="P-loop_NTPase"/>
</dbReference>
<dbReference type="PANTHER" id="PTHR48051">
    <property type="match status" value="1"/>
</dbReference>
<dbReference type="Pfam" id="PF13855">
    <property type="entry name" value="LRR_8"/>
    <property type="match status" value="1"/>
</dbReference>
<proteinExistence type="predicted"/>
<dbReference type="Proteomes" id="UP000593567">
    <property type="component" value="Unassembled WGS sequence"/>
</dbReference>
<dbReference type="OrthoDB" id="10252328at2759"/>